<name>A0A372LHB3_9BACI</name>
<dbReference type="Pfam" id="PF14173">
    <property type="entry name" value="ComGG"/>
    <property type="match status" value="1"/>
</dbReference>
<keyword evidence="3" id="KW-1185">Reference proteome</keyword>
<dbReference type="EMBL" id="QVTD01000003">
    <property type="protein sequence ID" value="RFU65683.1"/>
    <property type="molecule type" value="Genomic_DNA"/>
</dbReference>
<sequence>MDNEKGAIYPVVAMIAAFFLSFTLFTIESYISDKKFYKETEEKLILEQIIRLASRDLIAELEINGHLAEKKGILFYPKGEVYFEASTSDDQVVKVLLYASTKDERKTQSLFHYDISQKKVVKWVEK</sequence>
<dbReference type="InterPro" id="IPR020372">
    <property type="entry name" value="Competence_ComGG"/>
</dbReference>
<evidence type="ECO:0000313" key="2">
    <source>
        <dbReference type="EMBL" id="RFU65683.1"/>
    </source>
</evidence>
<comment type="caution">
    <text evidence="2">The sequence shown here is derived from an EMBL/GenBank/DDBJ whole genome shotgun (WGS) entry which is preliminary data.</text>
</comment>
<organism evidence="2 3">
    <name type="scientific">Peribacillus glennii</name>
    <dbReference type="NCBI Taxonomy" id="2303991"/>
    <lineage>
        <taxon>Bacteria</taxon>
        <taxon>Bacillati</taxon>
        <taxon>Bacillota</taxon>
        <taxon>Bacilli</taxon>
        <taxon>Bacillales</taxon>
        <taxon>Bacillaceae</taxon>
        <taxon>Peribacillus</taxon>
    </lineage>
</organism>
<dbReference type="OrthoDB" id="2969153at2"/>
<feature type="transmembrane region" description="Helical" evidence="1">
    <location>
        <begin position="6"/>
        <end position="27"/>
    </location>
</feature>
<dbReference type="RefSeq" id="WP_117321855.1">
    <property type="nucleotide sequence ID" value="NZ_QVTD01000003.1"/>
</dbReference>
<keyword evidence="1" id="KW-1133">Transmembrane helix</keyword>
<reference evidence="2 3" key="1">
    <citation type="submission" date="2018-08" db="EMBL/GenBank/DDBJ databases">
        <title>Bacillus chawlae sp. nov., Bacillus glennii sp. nov., and Bacillus saganii sp. nov. Isolated from the Vehicle Assembly Building at Kennedy Space Center where the Viking Spacecraft were Assembled.</title>
        <authorList>
            <person name="Seuylemezian A."/>
            <person name="Vaishampayan P."/>
        </authorList>
    </citation>
    <scope>NUCLEOTIDE SEQUENCE [LARGE SCALE GENOMIC DNA]</scope>
    <source>
        <strain evidence="2 3">V44-8</strain>
    </source>
</reference>
<evidence type="ECO:0000313" key="3">
    <source>
        <dbReference type="Proteomes" id="UP000262939"/>
    </source>
</evidence>
<gene>
    <name evidence="2" type="ORF">D0466_07375</name>
</gene>
<protein>
    <recommendedName>
        <fullName evidence="4">Competence protein ComG</fullName>
    </recommendedName>
</protein>
<keyword evidence="1" id="KW-0812">Transmembrane</keyword>
<accession>A0A372LHB3</accession>
<dbReference type="Proteomes" id="UP000262939">
    <property type="component" value="Unassembled WGS sequence"/>
</dbReference>
<evidence type="ECO:0008006" key="4">
    <source>
        <dbReference type="Google" id="ProtNLM"/>
    </source>
</evidence>
<proteinExistence type="predicted"/>
<evidence type="ECO:0000256" key="1">
    <source>
        <dbReference type="SAM" id="Phobius"/>
    </source>
</evidence>
<dbReference type="AlphaFoldDB" id="A0A372LHB3"/>
<keyword evidence="1" id="KW-0472">Membrane</keyword>